<proteinExistence type="predicted"/>
<sequence>MRGTPGSRG</sequence>
<keyword evidence="2" id="KW-1185">Reference proteome</keyword>
<gene>
    <name evidence="1" type="ORF">PCON_10506</name>
</gene>
<accession>U4L367</accession>
<name>U4L367_PYROM</name>
<evidence type="ECO:0000313" key="1">
    <source>
        <dbReference type="EMBL" id="CCX10912.1"/>
    </source>
</evidence>
<dbReference type="EMBL" id="HF935575">
    <property type="protein sequence ID" value="CCX10912.1"/>
    <property type="molecule type" value="Genomic_DNA"/>
</dbReference>
<protein>
    <submittedName>
        <fullName evidence="1">Uncharacterized protein</fullName>
    </submittedName>
</protein>
<dbReference type="Proteomes" id="UP000018144">
    <property type="component" value="Unassembled WGS sequence"/>
</dbReference>
<organism evidence="1 2">
    <name type="scientific">Pyronema omphalodes (strain CBS 100304)</name>
    <name type="common">Pyronema confluens</name>
    <dbReference type="NCBI Taxonomy" id="1076935"/>
    <lineage>
        <taxon>Eukaryota</taxon>
        <taxon>Fungi</taxon>
        <taxon>Dikarya</taxon>
        <taxon>Ascomycota</taxon>
        <taxon>Pezizomycotina</taxon>
        <taxon>Pezizomycetes</taxon>
        <taxon>Pezizales</taxon>
        <taxon>Pyronemataceae</taxon>
        <taxon>Pyronema</taxon>
    </lineage>
</organism>
<reference evidence="1 2" key="1">
    <citation type="journal article" date="2013" name="PLoS Genet.">
        <title>The genome and development-dependent transcriptomes of Pyronema confluens: a window into fungal evolution.</title>
        <authorList>
            <person name="Traeger S."/>
            <person name="Altegoer F."/>
            <person name="Freitag M."/>
            <person name="Gabaldon T."/>
            <person name="Kempken F."/>
            <person name="Kumar A."/>
            <person name="Marcet-Houben M."/>
            <person name="Poggeler S."/>
            <person name="Stajich J.E."/>
            <person name="Nowrousian M."/>
        </authorList>
    </citation>
    <scope>NUCLEOTIDE SEQUENCE [LARGE SCALE GENOMIC DNA]</scope>
    <source>
        <strain evidence="2">CBS 100304</strain>
        <tissue evidence="1">Vegetative mycelium</tissue>
    </source>
</reference>
<evidence type="ECO:0000313" key="2">
    <source>
        <dbReference type="Proteomes" id="UP000018144"/>
    </source>
</evidence>